<dbReference type="SUPFAM" id="SSF48317">
    <property type="entry name" value="Acid phosphatase/Vanadium-dependent haloperoxidase"/>
    <property type="match status" value="2"/>
</dbReference>
<dbReference type="EMBL" id="FNFO01000006">
    <property type="protein sequence ID" value="SDL47390.1"/>
    <property type="molecule type" value="Genomic_DNA"/>
</dbReference>
<protein>
    <submittedName>
        <fullName evidence="2">PAP2 superfamily protein</fullName>
    </submittedName>
</protein>
<sequence length="514" mass="56588">MKTHRSLYTLLAGSLLLISSCEQPDLPQYAAYSAYEFATLDEDGGSWQPILLTDPEQITVDAPAAVQSVAYQQELADLHATMANLSDAQRNAVTYWTNNPVVRWNEIALELIAKYNLIPGPNADGTYTLPNLASPEGPSPFPFAHPPYAVRALAYLSVAQWDGLITAWHYKYTYQRPAPAQVDPTLHSAYATTALPAYPSEGAVVAVVSQAVLSAMFPLEKEYLRAKAQEHLESLRWAGVNVASDITAGQHIGTEIATLALERAATDGMKFAQCSRAVSDSIAQAAFDRFGWKWENIEEPARPVGLAPLLCNVKMWNVPHVTDVRPGPPPAPGSAEYEANIRELIDIADHLTVEQRRIANFWQDGLGTYTPPGHWNKIAKDFVLQYRLNPLRTARTFAYLNEAMMDAGVACWDAKYYYHYPRPIQQIPGFKTIAGTPNFPSYTSGHSVFSAAGAEVLAYLFPPEADKVRNWALEAAISRVYGGIHYRFDAEVGTDMGIETADYTLAKARTDGAD</sequence>
<dbReference type="PANTHER" id="PTHR34599:SF1">
    <property type="entry name" value="PHOSPHATIDIC ACID PHOSPHATASE TYPE 2_HALOPEROXIDASE DOMAIN-CONTAINING PROTEIN"/>
    <property type="match status" value="1"/>
</dbReference>
<dbReference type="Gene3D" id="1.10.606.10">
    <property type="entry name" value="Vanadium-containing Chloroperoxidase, domain 2"/>
    <property type="match status" value="2"/>
</dbReference>
<accession>A0A1G9KBT8</accession>
<feature type="domain" description="Phosphatidic acid phosphatase type 2/haloperoxidase" evidence="1">
    <location>
        <begin position="397"/>
        <end position="505"/>
    </location>
</feature>
<dbReference type="Proteomes" id="UP000198510">
    <property type="component" value="Unassembled WGS sequence"/>
</dbReference>
<dbReference type="AlphaFoldDB" id="A0A1G9KBT8"/>
<evidence type="ECO:0000313" key="2">
    <source>
        <dbReference type="EMBL" id="SDL47390.1"/>
    </source>
</evidence>
<dbReference type="OrthoDB" id="7793240at2"/>
<dbReference type="SMART" id="SM00014">
    <property type="entry name" value="acidPPc"/>
    <property type="match status" value="1"/>
</dbReference>
<keyword evidence="3" id="KW-1185">Reference proteome</keyword>
<name>A0A1G9KBT8_9BACT</name>
<reference evidence="2 3" key="1">
    <citation type="submission" date="2016-10" db="EMBL/GenBank/DDBJ databases">
        <authorList>
            <person name="de Groot N.N."/>
        </authorList>
    </citation>
    <scope>NUCLEOTIDE SEQUENCE [LARGE SCALE GENOMIC DNA]</scope>
    <source>
        <strain evidence="2 3">DSM 25186</strain>
    </source>
</reference>
<evidence type="ECO:0000259" key="1">
    <source>
        <dbReference type="SMART" id="SM00014"/>
    </source>
</evidence>
<dbReference type="RefSeq" id="WP_089683804.1">
    <property type="nucleotide sequence ID" value="NZ_FNFO01000006.1"/>
</dbReference>
<gene>
    <name evidence="2" type="ORF">SAMN05421823_106120</name>
</gene>
<evidence type="ECO:0000313" key="3">
    <source>
        <dbReference type="Proteomes" id="UP000198510"/>
    </source>
</evidence>
<dbReference type="InterPro" id="IPR052559">
    <property type="entry name" value="V-haloperoxidase"/>
</dbReference>
<dbReference type="PANTHER" id="PTHR34599">
    <property type="entry name" value="PEROXIDASE-RELATED"/>
    <property type="match status" value="1"/>
</dbReference>
<dbReference type="STRING" id="1075417.SAMN05421823_106120"/>
<proteinExistence type="predicted"/>
<organism evidence="2 3">
    <name type="scientific">Catalinimonas alkaloidigena</name>
    <dbReference type="NCBI Taxonomy" id="1075417"/>
    <lineage>
        <taxon>Bacteria</taxon>
        <taxon>Pseudomonadati</taxon>
        <taxon>Bacteroidota</taxon>
        <taxon>Cytophagia</taxon>
        <taxon>Cytophagales</taxon>
        <taxon>Catalimonadaceae</taxon>
        <taxon>Catalinimonas</taxon>
    </lineage>
</organism>
<dbReference type="InterPro" id="IPR036938">
    <property type="entry name" value="PAP2/HPO_sf"/>
</dbReference>
<dbReference type="CDD" id="cd03398">
    <property type="entry name" value="PAP2_haloperoxidase"/>
    <property type="match status" value="1"/>
</dbReference>
<dbReference type="Pfam" id="PF01569">
    <property type="entry name" value="PAP2"/>
    <property type="match status" value="1"/>
</dbReference>
<dbReference type="PROSITE" id="PS51257">
    <property type="entry name" value="PROKAR_LIPOPROTEIN"/>
    <property type="match status" value="1"/>
</dbReference>
<dbReference type="InterPro" id="IPR016119">
    <property type="entry name" value="Br/Cl_peroxidase_C"/>
</dbReference>
<dbReference type="GO" id="GO:0004601">
    <property type="term" value="F:peroxidase activity"/>
    <property type="evidence" value="ECO:0007669"/>
    <property type="project" value="InterPro"/>
</dbReference>
<dbReference type="InterPro" id="IPR000326">
    <property type="entry name" value="PAP2/HPO"/>
</dbReference>